<gene>
    <name evidence="4" type="ORF">RDB_LOCUS116460</name>
</gene>
<feature type="domain" description="EF-hand" evidence="3">
    <location>
        <begin position="68"/>
        <end position="103"/>
    </location>
</feature>
<dbReference type="GO" id="GO:0016460">
    <property type="term" value="C:myosin II complex"/>
    <property type="evidence" value="ECO:0007669"/>
    <property type="project" value="TreeGrafter"/>
</dbReference>
<dbReference type="PROSITE" id="PS50222">
    <property type="entry name" value="EF_HAND_2"/>
    <property type="match status" value="2"/>
</dbReference>
<dbReference type="Proteomes" id="UP000663841">
    <property type="component" value="Unassembled WGS sequence"/>
</dbReference>
<feature type="domain" description="EF-hand" evidence="3">
    <location>
        <begin position="30"/>
        <end position="65"/>
    </location>
</feature>
<organism evidence="4 5">
    <name type="scientific">Rhizoctonia solani</name>
    <dbReference type="NCBI Taxonomy" id="456999"/>
    <lineage>
        <taxon>Eukaryota</taxon>
        <taxon>Fungi</taxon>
        <taxon>Dikarya</taxon>
        <taxon>Basidiomycota</taxon>
        <taxon>Agaricomycotina</taxon>
        <taxon>Agaricomycetes</taxon>
        <taxon>Cantharellales</taxon>
        <taxon>Ceratobasidiaceae</taxon>
        <taxon>Rhizoctonia</taxon>
    </lineage>
</organism>
<comment type="caution">
    <text evidence="4">The sequence shown here is derived from an EMBL/GenBank/DDBJ whole genome shotgun (WGS) entry which is preliminary data.</text>
</comment>
<dbReference type="Pfam" id="PF13833">
    <property type="entry name" value="EF-hand_8"/>
    <property type="match status" value="1"/>
</dbReference>
<dbReference type="EMBL" id="CAJMWW010000119">
    <property type="protein sequence ID" value="CAE6447228.1"/>
    <property type="molecule type" value="Genomic_DNA"/>
</dbReference>
<dbReference type="Pfam" id="PF13499">
    <property type="entry name" value="EF-hand_7"/>
    <property type="match status" value="1"/>
</dbReference>
<dbReference type="GO" id="GO:0005509">
    <property type="term" value="F:calcium ion binding"/>
    <property type="evidence" value="ECO:0007669"/>
    <property type="project" value="InterPro"/>
</dbReference>
<dbReference type="CDD" id="cd00051">
    <property type="entry name" value="EFh"/>
    <property type="match status" value="1"/>
</dbReference>
<dbReference type="PANTHER" id="PTHR23048:SF0">
    <property type="entry name" value="CALMODULIN LIKE 3"/>
    <property type="match status" value="1"/>
</dbReference>
<dbReference type="InterPro" id="IPR050230">
    <property type="entry name" value="CALM/Myosin/TropC-like"/>
</dbReference>
<evidence type="ECO:0000256" key="2">
    <source>
        <dbReference type="ARBA" id="ARBA00022837"/>
    </source>
</evidence>
<sequence>MASHLNPAHIDGDGQITTTELSSLLHALSTPVQDVEAIIAQADSNEDGALDLGEFLLLMGERMNSGQKTDHELRDIFERFDRDGSGTIERAELQKVVASLGGKLTDQELGMIMREVDTDGDGRVSFEVPSTANQHAFGAHVIILGGRNVMLARSQQPYPLWGRQLDHYTHAYQLSAVSRKIHGTMPRLLASTVAKQIGSFSAQINTQGSANASEQVTIQTLETILTMAEDLGTYKNFLSPRLMDGCIALMQTIRVHGKISTFSYEYGYLCFRILLFSLGTYMLLKSDELELAIENMFKSPEIETPLVFASHVARVVQVQSQREAQELDCDSILGWGLDNRPLISPEHAKALVEILWDDRANLLKALMSTYTPALSGLLFLLWRYIYLDASRTNPPPLNVDLVKRITEIHFRCMLVATSDQGGPLLRIGDELCEMIGITPGEGIKMFPKSEDSQTIFEAYIQRLDPTDTRICAPPNILLVTILLELLVSNMGPGLEVLLLSVFAVTTRRFWTALTDNEEVQPMLLGSIGLMLEHFKSLLQANSRTSVLSQSVQKDILESFAKNDLLDLAAAALFRLDPNADENSPAIDLNYNILKSLQTTFDKIGASHTPALLEECFRGYAAGWLKVQHQINIRGMCMELHNNRNEAGQRRKRHYERCNGVWDSIARMLQQKDNIERARRS</sequence>
<dbReference type="SUPFAM" id="SSF47473">
    <property type="entry name" value="EF-hand"/>
    <property type="match status" value="1"/>
</dbReference>
<accession>A0A8H3B3V4</accession>
<keyword evidence="1" id="KW-0677">Repeat</keyword>
<dbReference type="PROSITE" id="PS00018">
    <property type="entry name" value="EF_HAND_1"/>
    <property type="match status" value="2"/>
</dbReference>
<dbReference type="SMART" id="SM00054">
    <property type="entry name" value="EFh"/>
    <property type="match status" value="3"/>
</dbReference>
<evidence type="ECO:0000256" key="1">
    <source>
        <dbReference type="ARBA" id="ARBA00022737"/>
    </source>
</evidence>
<evidence type="ECO:0000313" key="4">
    <source>
        <dbReference type="EMBL" id="CAE6447228.1"/>
    </source>
</evidence>
<protein>
    <recommendedName>
        <fullName evidence="3">EF-hand domain-containing protein</fullName>
    </recommendedName>
</protein>
<dbReference type="AlphaFoldDB" id="A0A8H3B3V4"/>
<dbReference type="Gene3D" id="1.10.238.10">
    <property type="entry name" value="EF-hand"/>
    <property type="match status" value="2"/>
</dbReference>
<evidence type="ECO:0000259" key="3">
    <source>
        <dbReference type="PROSITE" id="PS50222"/>
    </source>
</evidence>
<dbReference type="InterPro" id="IPR018247">
    <property type="entry name" value="EF_Hand_1_Ca_BS"/>
</dbReference>
<proteinExistence type="predicted"/>
<reference evidence="4" key="1">
    <citation type="submission" date="2021-01" db="EMBL/GenBank/DDBJ databases">
        <authorList>
            <person name="Kaushik A."/>
        </authorList>
    </citation>
    <scope>NUCLEOTIDE SEQUENCE</scope>
    <source>
        <strain evidence="4">AG3-T5</strain>
    </source>
</reference>
<dbReference type="PANTHER" id="PTHR23048">
    <property type="entry name" value="MYOSIN LIGHT CHAIN 1, 3"/>
    <property type="match status" value="1"/>
</dbReference>
<name>A0A8H3B3V4_9AGAM</name>
<dbReference type="InterPro" id="IPR002048">
    <property type="entry name" value="EF_hand_dom"/>
</dbReference>
<dbReference type="FunFam" id="1.10.238.10:FF:000001">
    <property type="entry name" value="Calmodulin 1"/>
    <property type="match status" value="1"/>
</dbReference>
<keyword evidence="2" id="KW-0106">Calcium</keyword>
<dbReference type="InterPro" id="IPR011992">
    <property type="entry name" value="EF-hand-dom_pair"/>
</dbReference>
<evidence type="ECO:0000313" key="5">
    <source>
        <dbReference type="Proteomes" id="UP000663841"/>
    </source>
</evidence>